<protein>
    <recommendedName>
        <fullName evidence="1">CinA-like protein</fullName>
    </recommendedName>
</protein>
<evidence type="ECO:0000259" key="2">
    <source>
        <dbReference type="SMART" id="SM00852"/>
    </source>
</evidence>
<gene>
    <name evidence="3" type="ORF">A9Q84_06370</name>
</gene>
<dbReference type="PANTHER" id="PTHR13939:SF0">
    <property type="entry name" value="NMN AMIDOHYDROLASE-LIKE PROTEIN YFAY"/>
    <property type="match status" value="1"/>
</dbReference>
<organism evidence="3 4">
    <name type="scientific">Halobacteriovorax marinus</name>
    <dbReference type="NCBI Taxonomy" id="97084"/>
    <lineage>
        <taxon>Bacteria</taxon>
        <taxon>Pseudomonadati</taxon>
        <taxon>Bdellovibrionota</taxon>
        <taxon>Bacteriovoracia</taxon>
        <taxon>Bacteriovoracales</taxon>
        <taxon>Halobacteriovoraceae</taxon>
        <taxon>Halobacteriovorax</taxon>
    </lineage>
</organism>
<name>A0A1Y5F9E5_9BACT</name>
<accession>A0A1Y5F9E5</accession>
<reference evidence="4" key="1">
    <citation type="journal article" date="2017" name="Proc. Natl. Acad. Sci. U.S.A.">
        <title>Simulation of Deepwater Horizon oil plume reveals substrate specialization within a complex community of hydrocarbon-degraders.</title>
        <authorList>
            <person name="Hu P."/>
            <person name="Dubinsky E.A."/>
            <person name="Probst A.J."/>
            <person name="Wang J."/>
            <person name="Sieber C.M.K."/>
            <person name="Tom L.M."/>
            <person name="Gardinali P."/>
            <person name="Banfield J.F."/>
            <person name="Atlas R.M."/>
            <person name="Andersen G.L."/>
        </authorList>
    </citation>
    <scope>NUCLEOTIDE SEQUENCE [LARGE SCALE GENOMIC DNA]</scope>
</reference>
<dbReference type="Pfam" id="PF00994">
    <property type="entry name" value="MoCF_biosynth"/>
    <property type="match status" value="1"/>
</dbReference>
<evidence type="ECO:0000256" key="1">
    <source>
        <dbReference type="HAMAP-Rule" id="MF_00226"/>
    </source>
</evidence>
<dbReference type="EMBL" id="MAAO01000005">
    <property type="protein sequence ID" value="OUR97820.1"/>
    <property type="molecule type" value="Genomic_DNA"/>
</dbReference>
<comment type="similarity">
    <text evidence="1">Belongs to the CinA family.</text>
</comment>
<dbReference type="InterPro" id="IPR036425">
    <property type="entry name" value="MoaB/Mog-like_dom_sf"/>
</dbReference>
<sequence length="415" mass="46043">MKTALLIIGDEILAGNTRDLNGHWLSTYLPKLGLSLNQIKIVHDGKEEIQASLDILFKDHDIVFCSGGLGPTKDDITKNVMADYFNKELISDAKSISHIENLYKKIDKEWTTETNDYHFYPQDFELTDNINGLAPGLFYHENEKTILCAPGVPREFSSMVEEVFTPKLISLYGTEVFKPTELFSIRTKGMPEEKIFTTLCPTLWEDLSKMAKVSSLPHLLGVDIVLYMDKSKSEEIKKEVIELINSSPLKEYVWQFGNLELEELVVKLATEKNLTIGFAESCTGGLTSSKITNISGSSRVLLGSIISYANSIKENMLNVSRVTLENHGAVSKECAHEMANGARVAIGCDISISYTGIAGPTGGSEEKPVGTVGIGWSTKETSGSDIFNFRGDRVGLKERFSRMGLFLLLDLIKKY</sequence>
<evidence type="ECO:0000313" key="3">
    <source>
        <dbReference type="EMBL" id="OUR97820.1"/>
    </source>
</evidence>
<dbReference type="InterPro" id="IPR050101">
    <property type="entry name" value="CinA"/>
</dbReference>
<dbReference type="CDD" id="cd00885">
    <property type="entry name" value="cinA"/>
    <property type="match status" value="1"/>
</dbReference>
<dbReference type="Gene3D" id="3.40.980.10">
    <property type="entry name" value="MoaB/Mog-like domain"/>
    <property type="match status" value="1"/>
</dbReference>
<dbReference type="NCBIfam" id="TIGR00199">
    <property type="entry name" value="PncC_domain"/>
    <property type="match status" value="1"/>
</dbReference>
<proteinExistence type="inferred from homology"/>
<dbReference type="SUPFAM" id="SSF53218">
    <property type="entry name" value="Molybdenum cofactor biosynthesis proteins"/>
    <property type="match status" value="1"/>
</dbReference>
<dbReference type="PANTHER" id="PTHR13939">
    <property type="entry name" value="NICOTINAMIDE-NUCLEOTIDE AMIDOHYDROLASE PNCC"/>
    <property type="match status" value="1"/>
</dbReference>
<evidence type="ECO:0000313" key="4">
    <source>
        <dbReference type="Proteomes" id="UP000196531"/>
    </source>
</evidence>
<dbReference type="SUPFAM" id="SSF142433">
    <property type="entry name" value="CinA-like"/>
    <property type="match status" value="1"/>
</dbReference>
<dbReference type="InterPro" id="IPR036653">
    <property type="entry name" value="CinA-like_C"/>
</dbReference>
<dbReference type="AlphaFoldDB" id="A0A1Y5F9E5"/>
<dbReference type="InterPro" id="IPR008135">
    <property type="entry name" value="Competence-induced_CinA"/>
</dbReference>
<dbReference type="Proteomes" id="UP000196531">
    <property type="component" value="Unassembled WGS sequence"/>
</dbReference>
<dbReference type="Pfam" id="PF02464">
    <property type="entry name" value="CinA"/>
    <property type="match status" value="1"/>
</dbReference>
<dbReference type="InterPro" id="IPR001453">
    <property type="entry name" value="MoaB/Mog_dom"/>
</dbReference>
<dbReference type="HAMAP" id="MF_00226_B">
    <property type="entry name" value="CinA_B"/>
    <property type="match status" value="1"/>
</dbReference>
<dbReference type="InterPro" id="IPR008136">
    <property type="entry name" value="CinA_C"/>
</dbReference>
<dbReference type="SMART" id="SM00852">
    <property type="entry name" value="MoCF_biosynth"/>
    <property type="match status" value="1"/>
</dbReference>
<dbReference type="Gene3D" id="3.90.950.20">
    <property type="entry name" value="CinA-like"/>
    <property type="match status" value="1"/>
</dbReference>
<dbReference type="PIRSF" id="PIRSF006728">
    <property type="entry name" value="CinA"/>
    <property type="match status" value="1"/>
</dbReference>
<feature type="domain" description="MoaB/Mog" evidence="2">
    <location>
        <begin position="4"/>
        <end position="171"/>
    </location>
</feature>
<comment type="caution">
    <text evidence="3">The sequence shown here is derived from an EMBL/GenBank/DDBJ whole genome shotgun (WGS) entry which is preliminary data.</text>
</comment>